<dbReference type="Pfam" id="PF00034">
    <property type="entry name" value="Cytochrom_C"/>
    <property type="match status" value="1"/>
</dbReference>
<evidence type="ECO:0000256" key="4">
    <source>
        <dbReference type="PROSITE-ProRule" id="PRU00433"/>
    </source>
</evidence>
<dbReference type="Proteomes" id="UP000249135">
    <property type="component" value="Unassembled WGS sequence"/>
</dbReference>
<protein>
    <submittedName>
        <fullName evidence="6">Cytochrome C</fullName>
    </submittedName>
</protein>
<comment type="caution">
    <text evidence="6">The sequence shown here is derived from an EMBL/GenBank/DDBJ whole genome shotgun (WGS) entry which is preliminary data.</text>
</comment>
<evidence type="ECO:0000259" key="5">
    <source>
        <dbReference type="PROSITE" id="PS51007"/>
    </source>
</evidence>
<dbReference type="InterPro" id="IPR036909">
    <property type="entry name" value="Cyt_c-like_dom_sf"/>
</dbReference>
<keyword evidence="3 4" id="KW-0408">Iron</keyword>
<accession>A0A2W5QQU0</accession>
<keyword evidence="1 4" id="KW-0349">Heme</keyword>
<evidence type="ECO:0000256" key="1">
    <source>
        <dbReference type="ARBA" id="ARBA00022617"/>
    </source>
</evidence>
<dbReference type="InterPro" id="IPR009056">
    <property type="entry name" value="Cyt_c-like_dom"/>
</dbReference>
<name>A0A2W5QQU0_VARPD</name>
<evidence type="ECO:0000256" key="2">
    <source>
        <dbReference type="ARBA" id="ARBA00022723"/>
    </source>
</evidence>
<sequence length="136" mass="14116">MFSTPLAGPRPLVPWRGAGVLVMLLVLGGCNGGKQGAVREAVTAERIERGRVLLAQYQCGSCHAIPGVADARGRQAGALDGFGQRSYIAGRLPNELPLLAAWIADPHALVPTTTMPSMGASADDALAMAAYLHALE</sequence>
<dbReference type="EMBL" id="QFPP01000024">
    <property type="protein sequence ID" value="PZQ77305.1"/>
    <property type="molecule type" value="Genomic_DNA"/>
</dbReference>
<dbReference type="GO" id="GO:0009055">
    <property type="term" value="F:electron transfer activity"/>
    <property type="evidence" value="ECO:0007669"/>
    <property type="project" value="InterPro"/>
</dbReference>
<evidence type="ECO:0000313" key="6">
    <source>
        <dbReference type="EMBL" id="PZQ77305.1"/>
    </source>
</evidence>
<dbReference type="AlphaFoldDB" id="A0A2W5QQU0"/>
<gene>
    <name evidence="6" type="ORF">DI563_04195</name>
</gene>
<dbReference type="SUPFAM" id="SSF46626">
    <property type="entry name" value="Cytochrome c"/>
    <property type="match status" value="1"/>
</dbReference>
<keyword evidence="2 4" id="KW-0479">Metal-binding</keyword>
<organism evidence="6 7">
    <name type="scientific">Variovorax paradoxus</name>
    <dbReference type="NCBI Taxonomy" id="34073"/>
    <lineage>
        <taxon>Bacteria</taxon>
        <taxon>Pseudomonadati</taxon>
        <taxon>Pseudomonadota</taxon>
        <taxon>Betaproteobacteria</taxon>
        <taxon>Burkholderiales</taxon>
        <taxon>Comamonadaceae</taxon>
        <taxon>Variovorax</taxon>
    </lineage>
</organism>
<dbReference type="GO" id="GO:0046872">
    <property type="term" value="F:metal ion binding"/>
    <property type="evidence" value="ECO:0007669"/>
    <property type="project" value="UniProtKB-KW"/>
</dbReference>
<dbReference type="PROSITE" id="PS51007">
    <property type="entry name" value="CYTC"/>
    <property type="match status" value="1"/>
</dbReference>
<evidence type="ECO:0000313" key="7">
    <source>
        <dbReference type="Proteomes" id="UP000249135"/>
    </source>
</evidence>
<dbReference type="Gene3D" id="1.10.760.10">
    <property type="entry name" value="Cytochrome c-like domain"/>
    <property type="match status" value="1"/>
</dbReference>
<reference evidence="6 7" key="1">
    <citation type="submission" date="2017-08" db="EMBL/GenBank/DDBJ databases">
        <title>Infants hospitalized years apart are colonized by the same room-sourced microbial strains.</title>
        <authorList>
            <person name="Brooks B."/>
            <person name="Olm M.R."/>
            <person name="Firek B.A."/>
            <person name="Baker R."/>
            <person name="Thomas B.C."/>
            <person name="Morowitz M.J."/>
            <person name="Banfield J.F."/>
        </authorList>
    </citation>
    <scope>NUCLEOTIDE SEQUENCE [LARGE SCALE GENOMIC DNA]</scope>
    <source>
        <strain evidence="6">S2_005_003_R2_41</strain>
    </source>
</reference>
<evidence type="ECO:0000256" key="3">
    <source>
        <dbReference type="ARBA" id="ARBA00023004"/>
    </source>
</evidence>
<dbReference type="GO" id="GO:0020037">
    <property type="term" value="F:heme binding"/>
    <property type="evidence" value="ECO:0007669"/>
    <property type="project" value="InterPro"/>
</dbReference>
<feature type="domain" description="Cytochrome c" evidence="5">
    <location>
        <begin position="45"/>
        <end position="136"/>
    </location>
</feature>
<proteinExistence type="predicted"/>